<dbReference type="GO" id="GO:0008168">
    <property type="term" value="F:methyltransferase activity"/>
    <property type="evidence" value="ECO:0007669"/>
    <property type="project" value="UniProtKB-KW"/>
</dbReference>
<name>A0A081BYB0_VECG1</name>
<dbReference type="STRING" id="1499967.U27_04280"/>
<evidence type="ECO:0000256" key="1">
    <source>
        <dbReference type="SAM" id="MobiDB-lite"/>
    </source>
</evidence>
<evidence type="ECO:0000313" key="4">
    <source>
        <dbReference type="Proteomes" id="UP000030661"/>
    </source>
</evidence>
<feature type="domain" description="TIR" evidence="2">
    <location>
        <begin position="6"/>
        <end position="135"/>
    </location>
</feature>
<reference evidence="3" key="1">
    <citation type="journal article" date="2015" name="PeerJ">
        <title>First genomic representation of candidate bacterial phylum KSB3 points to enhanced environmental sensing as a trigger of wastewater bulking.</title>
        <authorList>
            <person name="Sekiguchi Y."/>
            <person name="Ohashi A."/>
            <person name="Parks D.H."/>
            <person name="Yamauchi T."/>
            <person name="Tyson G.W."/>
            <person name="Hugenholtz P."/>
        </authorList>
    </citation>
    <scope>NUCLEOTIDE SEQUENCE [LARGE SCALE GENOMIC DNA]</scope>
</reference>
<dbReference type="SUPFAM" id="SSF52540">
    <property type="entry name" value="P-loop containing nucleoside triphosphate hydrolases"/>
    <property type="match status" value="1"/>
</dbReference>
<keyword evidence="3" id="KW-0489">Methyltransferase</keyword>
<dbReference type="PROSITE" id="PS50104">
    <property type="entry name" value="TIR"/>
    <property type="match status" value="1"/>
</dbReference>
<dbReference type="SUPFAM" id="SSF52200">
    <property type="entry name" value="Toll/Interleukin receptor TIR domain"/>
    <property type="match status" value="1"/>
</dbReference>
<organism evidence="3">
    <name type="scientific">Vecturithrix granuli</name>
    <dbReference type="NCBI Taxonomy" id="1499967"/>
    <lineage>
        <taxon>Bacteria</taxon>
        <taxon>Candidatus Moduliflexota</taxon>
        <taxon>Candidatus Vecturitrichia</taxon>
        <taxon>Candidatus Vecturitrichales</taxon>
        <taxon>Candidatus Vecturitrichaceae</taxon>
        <taxon>Candidatus Vecturithrix</taxon>
    </lineage>
</organism>
<dbReference type="Gene3D" id="3.40.50.10140">
    <property type="entry name" value="Toll/interleukin-1 receptor homology (TIR) domain"/>
    <property type="match status" value="1"/>
</dbReference>
<protein>
    <submittedName>
        <fullName evidence="3">Methyltransferase type 11</fullName>
    </submittedName>
</protein>
<dbReference type="GO" id="GO:0007165">
    <property type="term" value="P:signal transduction"/>
    <property type="evidence" value="ECO:0007669"/>
    <property type="project" value="InterPro"/>
</dbReference>
<dbReference type="Pfam" id="PF07693">
    <property type="entry name" value="KAP_NTPase"/>
    <property type="match status" value="1"/>
</dbReference>
<dbReference type="InterPro" id="IPR011646">
    <property type="entry name" value="KAP_P-loop"/>
</dbReference>
<evidence type="ECO:0000259" key="2">
    <source>
        <dbReference type="PROSITE" id="PS50104"/>
    </source>
</evidence>
<dbReference type="AlphaFoldDB" id="A0A081BYB0"/>
<dbReference type="InterPro" id="IPR027417">
    <property type="entry name" value="P-loop_NTPase"/>
</dbReference>
<evidence type="ECO:0000313" key="3">
    <source>
        <dbReference type="EMBL" id="GAK57315.1"/>
    </source>
</evidence>
<keyword evidence="4" id="KW-1185">Reference proteome</keyword>
<dbReference type="EMBL" id="DF820465">
    <property type="protein sequence ID" value="GAK57315.1"/>
    <property type="molecule type" value="Genomic_DNA"/>
</dbReference>
<dbReference type="HOGENOM" id="CLU_428770_0_0_0"/>
<keyword evidence="3" id="KW-0808">Transferase</keyword>
<sequence length="638" mass="74048">MDKKEKPYAVFLSYNSEDSEAVEQIAQYLEKSNLCPWLDKWNLIPGQSIVKGIEDGLGKSSSCAIFIGKNGFGPWHDKEKEIASIQQIQDPKFPVIPIFLPDAPQKPGLPHFLSINLAVDFRGKTLDDDDALWRLECGIRGTPPGKGRPPSENEITQKSRVKNASDEHSMEFVDRIQVVDDLKQPGCPPYILLSAPAGYGKSRLLKKLYHEFTQEGWLCLLLELPGEHYYSIACISSDIIRQIEEDQCDIPDKTSYEDWGACVGNSLAHHIGKSDYRNILLLIDRLETLEESSLAQLLESFIPALQKVLNTVEYGQFRIILAGRYIDRWEQDCKNLRFKIKRLKPFSFSAVQESVQNFFEKTSRSMKAEYEQEFVSRLLACTGGHPGCMAAILHNFSQELLVKETWNRKEEEYYTKFIQPVIEDIRWKIYPEELRRTFEILSAVRRFHPPLLRWFIDKKIITAYQNEYDLENALLQKHLIDREANTGFLKDGIVRRLLAIYQRKLQPEVFTTTCEEAIEFYTSSLKRLTPLTPKAEVFAIEFLFQHLQHLKSEQSNKLSDFFSVLDEILTLLAPMDDMVNALKTLDRFEAFIRNDWEFRFTLNYLLCQTLYDHDHPFNEFIEKIDAYREQLQGGERHA</sequence>
<dbReference type="Proteomes" id="UP000030661">
    <property type="component" value="Unassembled WGS sequence"/>
</dbReference>
<dbReference type="InterPro" id="IPR035897">
    <property type="entry name" value="Toll_tir_struct_dom_sf"/>
</dbReference>
<dbReference type="eggNOG" id="COG1674">
    <property type="taxonomic scope" value="Bacteria"/>
</dbReference>
<proteinExistence type="predicted"/>
<dbReference type="InterPro" id="IPR000157">
    <property type="entry name" value="TIR_dom"/>
</dbReference>
<accession>A0A081BYB0</accession>
<feature type="region of interest" description="Disordered" evidence="1">
    <location>
        <begin position="142"/>
        <end position="163"/>
    </location>
</feature>
<dbReference type="GO" id="GO:0032259">
    <property type="term" value="P:methylation"/>
    <property type="evidence" value="ECO:0007669"/>
    <property type="project" value="UniProtKB-KW"/>
</dbReference>
<feature type="compositionally biased region" description="Basic and acidic residues" evidence="1">
    <location>
        <begin position="149"/>
        <end position="163"/>
    </location>
</feature>
<dbReference type="Pfam" id="PF13676">
    <property type="entry name" value="TIR_2"/>
    <property type="match status" value="1"/>
</dbReference>
<gene>
    <name evidence="3" type="ORF">U27_04280</name>
</gene>